<dbReference type="GO" id="GO:0031405">
    <property type="term" value="F:lipoic acid binding"/>
    <property type="evidence" value="ECO:0007669"/>
    <property type="project" value="TreeGrafter"/>
</dbReference>
<reference evidence="6" key="1">
    <citation type="journal article" date="2020" name="mSystems">
        <title>Genome- and Community-Level Interaction Insights into Carbon Utilization and Element Cycling Functions of Hydrothermarchaeota in Hydrothermal Sediment.</title>
        <authorList>
            <person name="Zhou Z."/>
            <person name="Liu Y."/>
            <person name="Xu W."/>
            <person name="Pan J."/>
            <person name="Luo Z.H."/>
            <person name="Li M."/>
        </authorList>
    </citation>
    <scope>NUCLEOTIDE SEQUENCE [LARGE SCALE GENOMIC DNA]</scope>
    <source>
        <strain evidence="6">SpSt-885</strain>
    </source>
</reference>
<organism evidence="6">
    <name type="scientific">Fervidicoccus fontis</name>
    <dbReference type="NCBI Taxonomy" id="683846"/>
    <lineage>
        <taxon>Archaea</taxon>
        <taxon>Thermoproteota</taxon>
        <taxon>Thermoprotei</taxon>
        <taxon>Fervidicoccales</taxon>
        <taxon>Fervidicoccaceae</taxon>
        <taxon>Fervidicoccus</taxon>
    </lineage>
</organism>
<dbReference type="InterPro" id="IPR004167">
    <property type="entry name" value="PSBD"/>
</dbReference>
<dbReference type="InterPro" id="IPR023213">
    <property type="entry name" value="CAT-like_dom_sf"/>
</dbReference>
<dbReference type="EMBL" id="DTLS01000076">
    <property type="protein sequence ID" value="HGZ60104.1"/>
    <property type="molecule type" value="Genomic_DNA"/>
</dbReference>
<feature type="domain" description="Peripheral subunit-binding (PSBD)" evidence="5">
    <location>
        <begin position="2"/>
        <end position="39"/>
    </location>
</feature>
<dbReference type="Gene3D" id="4.10.320.10">
    <property type="entry name" value="E3-binding domain"/>
    <property type="match status" value="1"/>
</dbReference>
<comment type="cofactor">
    <cofactor evidence="1">
        <name>(R)-lipoate</name>
        <dbReference type="ChEBI" id="CHEBI:83088"/>
    </cofactor>
</comment>
<evidence type="ECO:0000259" key="5">
    <source>
        <dbReference type="PROSITE" id="PS51826"/>
    </source>
</evidence>
<evidence type="ECO:0000256" key="2">
    <source>
        <dbReference type="ARBA" id="ARBA00007317"/>
    </source>
</evidence>
<proteinExistence type="inferred from homology"/>
<comment type="similarity">
    <text evidence="2">Belongs to the 2-oxoacid dehydrogenase family.</text>
</comment>
<dbReference type="PROSITE" id="PS51826">
    <property type="entry name" value="PSBD"/>
    <property type="match status" value="1"/>
</dbReference>
<evidence type="ECO:0000256" key="3">
    <source>
        <dbReference type="ARBA" id="ARBA00022679"/>
    </source>
</evidence>
<protein>
    <submittedName>
        <fullName evidence="6">2-oxo acid dehydrogenase subunit E2</fullName>
    </submittedName>
</protein>
<name>A0A7J3SKJ6_9CREN</name>
<gene>
    <name evidence="6" type="ORF">ENW83_02710</name>
</gene>
<dbReference type="AlphaFoldDB" id="A0A7J3SKJ6"/>
<dbReference type="SUPFAM" id="SSF47005">
    <property type="entry name" value="Peripheral subunit-binding domain of 2-oxo acid dehydrogenase complex"/>
    <property type="match status" value="1"/>
</dbReference>
<accession>A0A7J3SKJ6</accession>
<dbReference type="PANTHER" id="PTHR43178">
    <property type="entry name" value="DIHYDROLIPOAMIDE ACETYLTRANSFERASE COMPONENT OF PYRUVATE DEHYDROGENASE COMPLEX"/>
    <property type="match status" value="1"/>
</dbReference>
<keyword evidence="3" id="KW-0808">Transferase</keyword>
<dbReference type="SUPFAM" id="SSF52777">
    <property type="entry name" value="CoA-dependent acyltransferases"/>
    <property type="match status" value="1"/>
</dbReference>
<evidence type="ECO:0000256" key="1">
    <source>
        <dbReference type="ARBA" id="ARBA00001938"/>
    </source>
</evidence>
<dbReference type="GO" id="GO:0005737">
    <property type="term" value="C:cytoplasm"/>
    <property type="evidence" value="ECO:0007669"/>
    <property type="project" value="TreeGrafter"/>
</dbReference>
<dbReference type="InterPro" id="IPR001078">
    <property type="entry name" value="2-oxoacid_DH_actylTfrase"/>
</dbReference>
<dbReference type="InterPro" id="IPR036625">
    <property type="entry name" value="E3-bd_dom_sf"/>
</dbReference>
<evidence type="ECO:0000256" key="4">
    <source>
        <dbReference type="ARBA" id="ARBA00023315"/>
    </source>
</evidence>
<dbReference type="Pfam" id="PF02817">
    <property type="entry name" value="E3_binding"/>
    <property type="match status" value="1"/>
</dbReference>
<sequence>MNTGKEVEQIAEQYGIDLRNLKGSGKNGEILISDIEEYVKEKYLPKVRKEVKISGIRKVIAERLTKSYMEAVHVTENMEVKMGKFAKTRDELSKKLQTKPSFTVLMLKCIAKALRDFIDLNASIQEDKIIIYDTININLAVESPLGLITPVIRDVDRKRLEQLLVDYRDIIERSQKNELKEKDFIGGTFTVTNLGMYNVDFFNPIINPPQVSILGLNRIVEKPVVEGTQVKIDKVMTLSLTFDHRVIDGALAAKFLDRIRYYLENPEKILVIQEEVKNI</sequence>
<dbReference type="PANTHER" id="PTHR43178:SF5">
    <property type="entry name" value="LIPOAMIDE ACYLTRANSFERASE COMPONENT OF BRANCHED-CHAIN ALPHA-KETO ACID DEHYDROGENASE COMPLEX, MITOCHONDRIAL"/>
    <property type="match status" value="1"/>
</dbReference>
<dbReference type="Gene3D" id="3.30.559.10">
    <property type="entry name" value="Chloramphenicol acetyltransferase-like domain"/>
    <property type="match status" value="1"/>
</dbReference>
<comment type="caution">
    <text evidence="6">The sequence shown here is derived from an EMBL/GenBank/DDBJ whole genome shotgun (WGS) entry which is preliminary data.</text>
</comment>
<dbReference type="GO" id="GO:0016407">
    <property type="term" value="F:acetyltransferase activity"/>
    <property type="evidence" value="ECO:0007669"/>
    <property type="project" value="TreeGrafter"/>
</dbReference>
<dbReference type="Pfam" id="PF00198">
    <property type="entry name" value="2-oxoacid_dh"/>
    <property type="match status" value="1"/>
</dbReference>
<dbReference type="InterPro" id="IPR050743">
    <property type="entry name" value="2-oxoacid_DH_E2_comp"/>
</dbReference>
<keyword evidence="4" id="KW-0012">Acyltransferase</keyword>
<evidence type="ECO:0000313" key="6">
    <source>
        <dbReference type="EMBL" id="HGZ60104.1"/>
    </source>
</evidence>